<sequence length="187" mass="20752">MRALLTWCVCAKSLQLCLTLCDPVDRSPPGSSIYGILQARILEWVALPLLQGIFPDPGIKPASLKSHALPGRLFTTSITWEDPLMTLSKLNYIPKAPPANSTTLWVRASRYEFGERGTQIFIHSSCWEMDFAETSGLGRVCSWKKRKQRAFVKIGSPSMLTLQSIPPSHSPVPTHGETCLGTSELRR</sequence>
<name>A0ABN8XR53_RANTA</name>
<evidence type="ECO:0000313" key="4">
    <source>
        <dbReference type="Proteomes" id="UP001176941"/>
    </source>
</evidence>
<accession>A0ABN8XR53</accession>
<comment type="caution">
    <text evidence="3">The sequence shown here is derived from an EMBL/GenBank/DDBJ whole genome shotgun (WGS) entry which is preliminary data.</text>
</comment>
<feature type="signal peptide" evidence="2">
    <location>
        <begin position="1"/>
        <end position="19"/>
    </location>
</feature>
<gene>
    <name evidence="3" type="ORF">MRATA1EN1_LOCUS31709</name>
</gene>
<evidence type="ECO:0000256" key="2">
    <source>
        <dbReference type="SAM" id="SignalP"/>
    </source>
</evidence>
<keyword evidence="2" id="KW-0732">Signal</keyword>
<organism evidence="3 4">
    <name type="scientific">Rangifer tarandus platyrhynchus</name>
    <name type="common">Svalbard reindeer</name>
    <dbReference type="NCBI Taxonomy" id="3082113"/>
    <lineage>
        <taxon>Eukaryota</taxon>
        <taxon>Metazoa</taxon>
        <taxon>Chordata</taxon>
        <taxon>Craniata</taxon>
        <taxon>Vertebrata</taxon>
        <taxon>Euteleostomi</taxon>
        <taxon>Mammalia</taxon>
        <taxon>Eutheria</taxon>
        <taxon>Laurasiatheria</taxon>
        <taxon>Artiodactyla</taxon>
        <taxon>Ruminantia</taxon>
        <taxon>Pecora</taxon>
        <taxon>Cervidae</taxon>
        <taxon>Odocoileinae</taxon>
        <taxon>Rangifer</taxon>
    </lineage>
</organism>
<protein>
    <submittedName>
        <fullName evidence="3">Uncharacterized protein</fullName>
    </submittedName>
</protein>
<proteinExistence type="predicted"/>
<evidence type="ECO:0000256" key="1">
    <source>
        <dbReference type="SAM" id="MobiDB-lite"/>
    </source>
</evidence>
<evidence type="ECO:0000313" key="3">
    <source>
        <dbReference type="EMBL" id="CAI9150091.1"/>
    </source>
</evidence>
<dbReference type="Proteomes" id="UP001176941">
    <property type="component" value="Unassembled WGS sequence"/>
</dbReference>
<keyword evidence="4" id="KW-1185">Reference proteome</keyword>
<feature type="region of interest" description="Disordered" evidence="1">
    <location>
        <begin position="164"/>
        <end position="187"/>
    </location>
</feature>
<reference evidence="3" key="1">
    <citation type="submission" date="2023-04" db="EMBL/GenBank/DDBJ databases">
        <authorList>
            <consortium name="ELIXIR-Norway"/>
        </authorList>
    </citation>
    <scope>NUCLEOTIDE SEQUENCE [LARGE SCALE GENOMIC DNA]</scope>
</reference>
<dbReference type="EMBL" id="CATKSN020000645">
    <property type="protein sequence ID" value="CAI9150091.1"/>
    <property type="molecule type" value="Genomic_DNA"/>
</dbReference>
<feature type="chain" id="PRO_5046137689" evidence="2">
    <location>
        <begin position="20"/>
        <end position="187"/>
    </location>
</feature>